<evidence type="ECO:0000256" key="1">
    <source>
        <dbReference type="SAM" id="MobiDB-lite"/>
    </source>
</evidence>
<evidence type="ECO:0000313" key="3">
    <source>
        <dbReference type="Proteomes" id="UP000615446"/>
    </source>
</evidence>
<comment type="caution">
    <text evidence="2">The sequence shown here is derived from an EMBL/GenBank/DDBJ whole genome shotgun (WGS) entry which is preliminary data.</text>
</comment>
<gene>
    <name evidence="2" type="ORF">RCL2_002578600</name>
</gene>
<sequence>MIFGFAKDFFYTEKDYYLESDVIRKTDELYNLMKKFADTHDGTDEITKVKPIKLHQLIYTALGIRGCIHKSIVNFTKKLNNSMDQYRVIKDLKMKKQQIAQYHWFKHGDKVSKIAMKTSLDDDEIDDFVVELFFVKKLPENERHMLVNNEEKNEEQQIETCNEEEKHEKEQIGSCNEE</sequence>
<dbReference type="AlphaFoldDB" id="A0A8H3R0G7"/>
<dbReference type="Proteomes" id="UP000615446">
    <property type="component" value="Unassembled WGS sequence"/>
</dbReference>
<reference evidence="2" key="1">
    <citation type="submission" date="2019-10" db="EMBL/GenBank/DDBJ databases">
        <title>Conservation and host-specific expression of non-tandemly repeated heterogenous ribosome RNA gene in arbuscular mycorrhizal fungi.</title>
        <authorList>
            <person name="Maeda T."/>
            <person name="Kobayashi Y."/>
            <person name="Nakagawa T."/>
            <person name="Ezawa T."/>
            <person name="Yamaguchi K."/>
            <person name="Bino T."/>
            <person name="Nishimoto Y."/>
            <person name="Shigenobu S."/>
            <person name="Kawaguchi M."/>
        </authorList>
    </citation>
    <scope>NUCLEOTIDE SEQUENCE</scope>
    <source>
        <strain evidence="2">HR1</strain>
    </source>
</reference>
<proteinExistence type="predicted"/>
<evidence type="ECO:0000313" key="2">
    <source>
        <dbReference type="EMBL" id="GES99275.1"/>
    </source>
</evidence>
<organism evidence="2 3">
    <name type="scientific">Rhizophagus clarus</name>
    <dbReference type="NCBI Taxonomy" id="94130"/>
    <lineage>
        <taxon>Eukaryota</taxon>
        <taxon>Fungi</taxon>
        <taxon>Fungi incertae sedis</taxon>
        <taxon>Mucoromycota</taxon>
        <taxon>Glomeromycotina</taxon>
        <taxon>Glomeromycetes</taxon>
        <taxon>Glomerales</taxon>
        <taxon>Glomeraceae</taxon>
        <taxon>Rhizophagus</taxon>
    </lineage>
</organism>
<feature type="region of interest" description="Disordered" evidence="1">
    <location>
        <begin position="147"/>
        <end position="178"/>
    </location>
</feature>
<name>A0A8H3R0G7_9GLOM</name>
<dbReference type="EMBL" id="BLAL01000278">
    <property type="protein sequence ID" value="GES99275.1"/>
    <property type="molecule type" value="Genomic_DNA"/>
</dbReference>
<protein>
    <submittedName>
        <fullName evidence="2">Uncharacterized protein</fullName>
    </submittedName>
</protein>
<accession>A0A8H3R0G7</accession>